<dbReference type="SUPFAM" id="SSF64182">
    <property type="entry name" value="DHH phosphoesterases"/>
    <property type="match status" value="1"/>
</dbReference>
<dbReference type="EMBL" id="AECS01000037">
    <property type="protein sequence ID" value="EFQ04030.1"/>
    <property type="molecule type" value="Genomic_DNA"/>
</dbReference>
<name>E2ZC43_9FIRM</name>
<dbReference type="InterPro" id="IPR001667">
    <property type="entry name" value="DDH_dom"/>
</dbReference>
<evidence type="ECO:0000313" key="10">
    <source>
        <dbReference type="Proteomes" id="UP000003195"/>
    </source>
</evidence>
<evidence type="ECO:0000256" key="5">
    <source>
        <dbReference type="ARBA" id="ARBA00023211"/>
    </source>
</evidence>
<feature type="domain" description="DHHA2" evidence="8">
    <location>
        <begin position="334"/>
        <end position="460"/>
    </location>
</feature>
<accession>E2ZC43</accession>
<keyword evidence="5" id="KW-0464">Manganese</keyword>
<gene>
    <name evidence="9" type="ORF">HMPREF9429_01213</name>
</gene>
<dbReference type="InterPro" id="IPR038763">
    <property type="entry name" value="DHH_sf"/>
</dbReference>
<dbReference type="Gene3D" id="3.10.310.20">
    <property type="entry name" value="DHHA2 domain"/>
    <property type="match status" value="1"/>
</dbReference>
<evidence type="ECO:0000256" key="1">
    <source>
        <dbReference type="ARBA" id="ARBA00001936"/>
    </source>
</evidence>
<dbReference type="FunFam" id="3.90.1640.10:FF:000001">
    <property type="entry name" value="Probable manganese-dependent inorganic pyrophosphatase"/>
    <property type="match status" value="1"/>
</dbReference>
<evidence type="ECO:0000256" key="2">
    <source>
        <dbReference type="ARBA" id="ARBA00012146"/>
    </source>
</evidence>
<dbReference type="SUPFAM" id="SSF54631">
    <property type="entry name" value="CBS-domain pair"/>
    <property type="match status" value="1"/>
</dbReference>
<keyword evidence="3" id="KW-0479">Metal-binding</keyword>
<dbReference type="STRING" id="706434.HMPREF9429_01213"/>
<dbReference type="EC" id="3.6.1.1" evidence="2"/>
<dbReference type="AlphaFoldDB" id="E2ZC43"/>
<dbReference type="Proteomes" id="UP000003195">
    <property type="component" value="Unassembled WGS sequence"/>
</dbReference>
<dbReference type="PANTHER" id="PTHR12112:SF22">
    <property type="entry name" value="MANGANESE-DEPENDENT INORGANIC PYROPHOSPHATASE-RELATED"/>
    <property type="match status" value="1"/>
</dbReference>
<dbReference type="PANTHER" id="PTHR12112">
    <property type="entry name" value="BNIP - RELATED"/>
    <property type="match status" value="1"/>
</dbReference>
<proteinExistence type="predicted"/>
<dbReference type="InterPro" id="IPR046342">
    <property type="entry name" value="CBS_dom_sf"/>
</dbReference>
<dbReference type="SMART" id="SM01131">
    <property type="entry name" value="DHHA2"/>
    <property type="match status" value="1"/>
</dbReference>
<dbReference type="InterPro" id="IPR000644">
    <property type="entry name" value="CBS_dom"/>
</dbReference>
<evidence type="ECO:0000313" key="9">
    <source>
        <dbReference type="EMBL" id="EFQ04030.1"/>
    </source>
</evidence>
<dbReference type="GO" id="GO:0046872">
    <property type="term" value="F:metal ion binding"/>
    <property type="evidence" value="ECO:0007669"/>
    <property type="project" value="UniProtKB-KW"/>
</dbReference>
<keyword evidence="10" id="KW-1185">Reference proteome</keyword>
<dbReference type="InterPro" id="IPR038222">
    <property type="entry name" value="DHHA2_dom_sf"/>
</dbReference>
<evidence type="ECO:0000256" key="3">
    <source>
        <dbReference type="ARBA" id="ARBA00022723"/>
    </source>
</evidence>
<protein>
    <recommendedName>
        <fullName evidence="2">inorganic diphosphatase</fullName>
        <ecNumber evidence="2">3.6.1.1</ecNumber>
    </recommendedName>
    <alternativeName>
        <fullName evidence="6">Pyrophosphate phospho-hydrolase</fullName>
    </alternativeName>
</protein>
<dbReference type="HOGENOM" id="CLU_025243_1_1_9"/>
<dbReference type="NCBIfam" id="NF003877">
    <property type="entry name" value="PRK05427.1"/>
    <property type="match status" value="1"/>
</dbReference>
<organism evidence="9 10">
    <name type="scientific">Megasphaera micronuciformis F0359</name>
    <dbReference type="NCBI Taxonomy" id="706434"/>
    <lineage>
        <taxon>Bacteria</taxon>
        <taxon>Bacillati</taxon>
        <taxon>Bacillota</taxon>
        <taxon>Negativicutes</taxon>
        <taxon>Veillonellales</taxon>
        <taxon>Veillonellaceae</taxon>
        <taxon>Megasphaera</taxon>
    </lineage>
</organism>
<evidence type="ECO:0000256" key="6">
    <source>
        <dbReference type="ARBA" id="ARBA00032535"/>
    </source>
</evidence>
<dbReference type="GO" id="GO:0004427">
    <property type="term" value="F:inorganic diphosphate phosphatase activity"/>
    <property type="evidence" value="ECO:0007669"/>
    <property type="project" value="UniProtKB-EC"/>
</dbReference>
<dbReference type="Gene3D" id="3.90.1640.10">
    <property type="entry name" value="inorganic pyrophosphatase (n-terminal core)"/>
    <property type="match status" value="2"/>
</dbReference>
<evidence type="ECO:0000256" key="7">
    <source>
        <dbReference type="ARBA" id="ARBA00047820"/>
    </source>
</evidence>
<reference evidence="9 10" key="1">
    <citation type="submission" date="2010-08" db="EMBL/GenBank/DDBJ databases">
        <authorList>
            <person name="Weinstock G."/>
            <person name="Sodergren E."/>
            <person name="Clifton S."/>
            <person name="Fulton L."/>
            <person name="Fulton B."/>
            <person name="Courtney L."/>
            <person name="Fronick C."/>
            <person name="Harrison M."/>
            <person name="Strong C."/>
            <person name="Farmer C."/>
            <person name="Delahaunty K."/>
            <person name="Markovic C."/>
            <person name="Hall O."/>
            <person name="Minx P."/>
            <person name="Tomlinson C."/>
            <person name="Mitreva M."/>
            <person name="Hou S."/>
            <person name="Chen J."/>
            <person name="Wollam A."/>
            <person name="Pepin K.H."/>
            <person name="Johnson M."/>
            <person name="Bhonagiri V."/>
            <person name="Zhang X."/>
            <person name="Suruliraj S."/>
            <person name="Warren W."/>
            <person name="Chinwalla A."/>
            <person name="Mardis E.R."/>
            <person name="Wilson R.K."/>
        </authorList>
    </citation>
    <scope>NUCLEOTIDE SEQUENCE [LARGE SCALE GENOMIC DNA]</scope>
    <source>
        <strain evidence="9 10">F0359</strain>
    </source>
</reference>
<keyword evidence="4" id="KW-0378">Hydrolase</keyword>
<evidence type="ECO:0000259" key="8">
    <source>
        <dbReference type="SMART" id="SM01131"/>
    </source>
</evidence>
<comment type="caution">
    <text evidence="9">The sequence shown here is derived from an EMBL/GenBank/DDBJ whole genome shotgun (WGS) entry which is preliminary data.</text>
</comment>
<comment type="catalytic activity">
    <reaction evidence="7">
        <text>diphosphate + H2O = 2 phosphate + H(+)</text>
        <dbReference type="Rhea" id="RHEA:24576"/>
        <dbReference type="ChEBI" id="CHEBI:15377"/>
        <dbReference type="ChEBI" id="CHEBI:15378"/>
        <dbReference type="ChEBI" id="CHEBI:33019"/>
        <dbReference type="ChEBI" id="CHEBI:43474"/>
        <dbReference type="EC" id="3.6.1.1"/>
    </reaction>
</comment>
<comment type="cofactor">
    <cofactor evidence="1">
        <name>Mn(2+)</name>
        <dbReference type="ChEBI" id="CHEBI:29035"/>
    </cofactor>
</comment>
<dbReference type="InterPro" id="IPR004097">
    <property type="entry name" value="DHHA2"/>
</dbReference>
<evidence type="ECO:0000256" key="4">
    <source>
        <dbReference type="ARBA" id="ARBA00022801"/>
    </source>
</evidence>
<dbReference type="Pfam" id="PF00571">
    <property type="entry name" value="CBS"/>
    <property type="match status" value="1"/>
</dbReference>
<dbReference type="Pfam" id="PF01368">
    <property type="entry name" value="DHH"/>
    <property type="match status" value="1"/>
</dbReference>
<dbReference type="Pfam" id="PF02833">
    <property type="entry name" value="DHHA2"/>
    <property type="match status" value="1"/>
</dbReference>
<sequence length="460" mass="50628">MSVYEKDRRRNKVLFWNLQGRYAILYNILLKLIYEVITMEPIYVTGHKSPDTDSICSSFGMARLKQLQGIDAVPVRAGEINKETAFALDYFGVKPQQLMSDFYVKVEDAVHRNLKPLAEEASLKDAALWFNEHDQHAFAPVVKGNKLVGVLERSALAEEFIKTVTGAELDTVRALVHEPQMTFSVNDNGHDVPETGCYVVVDGADYVGVVSADSVAHAPKKQVFLVDHNEKKQIIDGIDEAQIVGVVDHHRIGGTLATDGPIFIHFRPVGCTATMVTSLYNESGTEIPKEIAGLLLSAIISDTVLFRSPTCTEEDKAAAAQLAEIAGVEIEKYGMEMLKAGANVSDLTPDEIVRNDMKEFNGNGKTFTVAQVQVMDTTDLLDQKQVLINALEKLRADNDYIAAFLMITSIIDEATNLIYAGNMDGVVSKAFEKDVLSSEVYLPGVMSRKKQVIPQILSAL</sequence>
<dbReference type="eggNOG" id="COG1227">
    <property type="taxonomic scope" value="Bacteria"/>
</dbReference>
<dbReference type="GO" id="GO:0005737">
    <property type="term" value="C:cytoplasm"/>
    <property type="evidence" value="ECO:0007669"/>
    <property type="project" value="InterPro"/>
</dbReference>